<feature type="transmembrane region" description="Helical" evidence="1">
    <location>
        <begin position="43"/>
        <end position="62"/>
    </location>
</feature>
<proteinExistence type="predicted"/>
<protein>
    <submittedName>
        <fullName evidence="2">Uncharacterized protein</fullName>
    </submittedName>
</protein>
<evidence type="ECO:0000313" key="2">
    <source>
        <dbReference type="EMBL" id="GAH83973.1"/>
    </source>
</evidence>
<name>X1KPQ0_9ZZZZ</name>
<dbReference type="AlphaFoldDB" id="X1KPQ0"/>
<keyword evidence="1" id="KW-1133">Transmembrane helix</keyword>
<comment type="caution">
    <text evidence="2">The sequence shown here is derived from an EMBL/GenBank/DDBJ whole genome shotgun (WGS) entry which is preliminary data.</text>
</comment>
<evidence type="ECO:0000256" key="1">
    <source>
        <dbReference type="SAM" id="Phobius"/>
    </source>
</evidence>
<keyword evidence="1" id="KW-0472">Membrane</keyword>
<organism evidence="2">
    <name type="scientific">marine sediment metagenome</name>
    <dbReference type="NCBI Taxonomy" id="412755"/>
    <lineage>
        <taxon>unclassified sequences</taxon>
        <taxon>metagenomes</taxon>
        <taxon>ecological metagenomes</taxon>
    </lineage>
</organism>
<dbReference type="EMBL" id="BARU01045041">
    <property type="protein sequence ID" value="GAH83973.1"/>
    <property type="molecule type" value="Genomic_DNA"/>
</dbReference>
<feature type="transmembrane region" description="Helical" evidence="1">
    <location>
        <begin position="21"/>
        <end position="37"/>
    </location>
</feature>
<keyword evidence="1" id="KW-0812">Transmembrane</keyword>
<accession>X1KPQ0</accession>
<reference evidence="2" key="1">
    <citation type="journal article" date="2014" name="Front. Microbiol.">
        <title>High frequency of phylogenetically diverse reductive dehalogenase-homologous genes in deep subseafloor sedimentary metagenomes.</title>
        <authorList>
            <person name="Kawai M."/>
            <person name="Futagami T."/>
            <person name="Toyoda A."/>
            <person name="Takaki Y."/>
            <person name="Nishi S."/>
            <person name="Hori S."/>
            <person name="Arai W."/>
            <person name="Tsubouchi T."/>
            <person name="Morono Y."/>
            <person name="Uchiyama I."/>
            <person name="Ito T."/>
            <person name="Fujiyama A."/>
            <person name="Inagaki F."/>
            <person name="Takami H."/>
        </authorList>
    </citation>
    <scope>NUCLEOTIDE SEQUENCE</scope>
    <source>
        <strain evidence="2">Expedition CK06-06</strain>
    </source>
</reference>
<sequence length="80" mass="9577">MSENNSDEKYLLLRELLNETLLRDIIIFIILYLFVLAQSWENLFLLLFPIITFAYSVFFRIINTNKWRTTSNSTLITILE</sequence>
<gene>
    <name evidence="2" type="ORF">S03H2_68493</name>
</gene>